<dbReference type="STRING" id="947033.Lste_1432"/>
<comment type="caution">
    <text evidence="3">The sequence shown here is derived from an EMBL/GenBank/DDBJ whole genome shotgun (WGS) entry which is preliminary data.</text>
</comment>
<comment type="similarity">
    <text evidence="1 2">Belongs to the short-chain dehydrogenases/reductases (SDR) family.</text>
</comment>
<evidence type="ECO:0000313" key="3">
    <source>
        <dbReference type="EMBL" id="KTD68274.1"/>
    </source>
</evidence>
<dbReference type="Proteomes" id="UP000054926">
    <property type="component" value="Unassembled WGS sequence"/>
</dbReference>
<dbReference type="Pfam" id="PF00106">
    <property type="entry name" value="adh_short"/>
    <property type="match status" value="1"/>
</dbReference>
<dbReference type="PANTHER" id="PTHR42879">
    <property type="entry name" value="3-OXOACYL-(ACYL-CARRIER-PROTEIN) REDUCTASE"/>
    <property type="match status" value="1"/>
</dbReference>
<dbReference type="PATRIC" id="fig|947033.5.peg.1524"/>
<dbReference type="AlphaFoldDB" id="A0A0W0ZGV5"/>
<dbReference type="FunFam" id="3.40.50.720:FF:000084">
    <property type="entry name" value="Short-chain dehydrogenase reductase"/>
    <property type="match status" value="1"/>
</dbReference>
<dbReference type="EMBL" id="LNYY01000019">
    <property type="protein sequence ID" value="KTD68274.1"/>
    <property type="molecule type" value="Genomic_DNA"/>
</dbReference>
<protein>
    <submittedName>
        <fullName evidence="3">Short-chain dehydrogenase/reductase</fullName>
    </submittedName>
</protein>
<dbReference type="OrthoDB" id="9793325at2"/>
<evidence type="ECO:0000313" key="4">
    <source>
        <dbReference type="Proteomes" id="UP000054926"/>
    </source>
</evidence>
<dbReference type="RefSeq" id="WP_058510385.1">
    <property type="nucleotide sequence ID" value="NZ_DAIOMV010000001.1"/>
</dbReference>
<dbReference type="InterPro" id="IPR050259">
    <property type="entry name" value="SDR"/>
</dbReference>
<sequence length="264" mass="28705">MDLKLKGKSALVTGSTTGIGFAIAQILAHEGATVAINGRSQDRVTQAIQQIKANNPEAHLIAARADLSKKNEIDELMKQIPSVDILINNAGIYNAKPFVDISDEEWLQMFEINVMSGVRLSRHYLVPMLKQNWGRIIFISSESALQIPKEMIHYGMSKTAQLSIARGMAELTKGTHVTVNSVLPGPTSSEGVSQFVNDLGKQQNKTAKQVEKEFFENLRPTSLIKRFATTEEIANMVAFLSSPLSSATNGAAVRVEGGLLLSIA</sequence>
<organism evidence="3 4">
    <name type="scientific">Legionella steelei</name>
    <dbReference type="NCBI Taxonomy" id="947033"/>
    <lineage>
        <taxon>Bacteria</taxon>
        <taxon>Pseudomonadati</taxon>
        <taxon>Pseudomonadota</taxon>
        <taxon>Gammaproteobacteria</taxon>
        <taxon>Legionellales</taxon>
        <taxon>Legionellaceae</taxon>
        <taxon>Legionella</taxon>
    </lineage>
</organism>
<keyword evidence="4" id="KW-1185">Reference proteome</keyword>
<dbReference type="InterPro" id="IPR036291">
    <property type="entry name" value="NAD(P)-bd_dom_sf"/>
</dbReference>
<reference evidence="3 4" key="1">
    <citation type="submission" date="2015-11" db="EMBL/GenBank/DDBJ databases">
        <title>Genomic analysis of 38 Legionella species identifies large and diverse effector repertoires.</title>
        <authorList>
            <person name="Burstein D."/>
            <person name="Amaro F."/>
            <person name="Zusman T."/>
            <person name="Lifshitz Z."/>
            <person name="Cohen O."/>
            <person name="Gilbert J.A."/>
            <person name="Pupko T."/>
            <person name="Shuman H.A."/>
            <person name="Segal G."/>
        </authorList>
    </citation>
    <scope>NUCLEOTIDE SEQUENCE [LARGE SCALE GENOMIC DNA]</scope>
    <source>
        <strain evidence="3 4">IMVS3376</strain>
    </source>
</reference>
<evidence type="ECO:0000256" key="2">
    <source>
        <dbReference type="RuleBase" id="RU000363"/>
    </source>
</evidence>
<dbReference type="SUPFAM" id="SSF51735">
    <property type="entry name" value="NAD(P)-binding Rossmann-fold domains"/>
    <property type="match status" value="1"/>
</dbReference>
<gene>
    <name evidence="3" type="ORF">Lste_1432</name>
</gene>
<dbReference type="PRINTS" id="PR00080">
    <property type="entry name" value="SDRFAMILY"/>
</dbReference>
<accession>A0A0W0ZGV5</accession>
<evidence type="ECO:0000256" key="1">
    <source>
        <dbReference type="ARBA" id="ARBA00006484"/>
    </source>
</evidence>
<dbReference type="Gene3D" id="3.40.50.720">
    <property type="entry name" value="NAD(P)-binding Rossmann-like Domain"/>
    <property type="match status" value="1"/>
</dbReference>
<dbReference type="InterPro" id="IPR002347">
    <property type="entry name" value="SDR_fam"/>
</dbReference>
<proteinExistence type="inferred from homology"/>
<dbReference type="PRINTS" id="PR00081">
    <property type="entry name" value="GDHRDH"/>
</dbReference>
<dbReference type="CDD" id="cd05233">
    <property type="entry name" value="SDR_c"/>
    <property type="match status" value="1"/>
</dbReference>
<name>A0A0W0ZGV5_9GAMM</name>